<reference evidence="1 2" key="1">
    <citation type="submission" date="2017-08" db="EMBL/GenBank/DDBJ databases">
        <title>Characterization and complete genome sequence of novel bacteriophage infecting the causal agent of bacterial fruit blotch, Acidovorax citrulli.</title>
        <authorList>
            <person name="Midani A.R."/>
            <person name="Park S.-H."/>
            <person name="Choi T.-J."/>
        </authorList>
    </citation>
    <scope>NUCLEOTIDE SEQUENCE [LARGE SCALE GENOMIC DNA]</scope>
</reference>
<dbReference type="KEGG" id="vg:40085931"/>
<protein>
    <submittedName>
        <fullName evidence="1">Uncharacterized protein</fullName>
    </submittedName>
</protein>
<organism evidence="1 2">
    <name type="scientific">Acidovorax phage ACP17</name>
    <dbReference type="NCBI Taxonomy" id="2010329"/>
    <lineage>
        <taxon>Viruses</taxon>
        <taxon>Duplodnaviria</taxon>
        <taxon>Heunggongvirae</taxon>
        <taxon>Uroviricota</taxon>
        <taxon>Caudoviricetes</taxon>
        <taxon>Busanvirus</taxon>
        <taxon>Busanvirus ACP17</taxon>
    </lineage>
</organism>
<accession>A0A223AIZ7</accession>
<dbReference type="Proteomes" id="UP000224101">
    <property type="component" value="Segment"/>
</dbReference>
<sequence>MNRIQTLAVPPGMEAAMVAEIALFLELLSNAARVQEFNDADDARDVVRDLLFGTQGETVEAAGPNPNFGKPVDEDVRAFLENKNAAIMYLGTTTVAYVVEASKRRFADVAIAHLGSGDQFKKSVGRRLAINRINNGASIRLRIPEYVDSTDRACVNDFIADTFSSQAAFKA</sequence>
<dbReference type="RefSeq" id="YP_009609846.1">
    <property type="nucleotide sequence ID" value="NC_041997.1"/>
</dbReference>
<dbReference type="EMBL" id="KY979132">
    <property type="protein sequence ID" value="ASS33945.1"/>
    <property type="molecule type" value="Genomic_DNA"/>
</dbReference>
<keyword evidence="2" id="KW-1185">Reference proteome</keyword>
<evidence type="ECO:0000313" key="1">
    <source>
        <dbReference type="EMBL" id="ASS33945.1"/>
    </source>
</evidence>
<evidence type="ECO:0000313" key="2">
    <source>
        <dbReference type="Proteomes" id="UP000224101"/>
    </source>
</evidence>
<dbReference type="GeneID" id="40085931"/>
<proteinExistence type="predicted"/>
<name>A0A223AIZ7_9CAUD</name>